<sequence length="69" mass="7462">MVQNTTLGQLRGAVRSVRNPASESDQLANPKVVAAALLLVVLLPLVPFLAVALTISRTLKGVRRRVSWE</sequence>
<dbReference type="HOGENOM" id="CLU_2821025_0_0_2"/>
<proteinExistence type="predicted"/>
<dbReference type="EMBL" id="HF582854">
    <property type="protein sequence ID" value="CCQ35470.1"/>
    <property type="molecule type" value="Genomic_DNA"/>
</dbReference>
<name>M1XNI2_NATM8</name>
<protein>
    <submittedName>
        <fullName evidence="2">Uncharacterized protein</fullName>
    </submittedName>
</protein>
<evidence type="ECO:0000313" key="2">
    <source>
        <dbReference type="EMBL" id="CCQ35470.1"/>
    </source>
</evidence>
<accession>M1XNI2</accession>
<dbReference type="AlphaFoldDB" id="M1XNI2"/>
<dbReference type="GeneID" id="42101551"/>
<gene>
    <name evidence="2" type="ordered locus">Nmlp_1261</name>
</gene>
<keyword evidence="1" id="KW-0472">Membrane</keyword>
<keyword evidence="3" id="KW-1185">Reference proteome</keyword>
<evidence type="ECO:0000256" key="1">
    <source>
        <dbReference type="SAM" id="Phobius"/>
    </source>
</evidence>
<dbReference type="Proteomes" id="UP000011867">
    <property type="component" value="Chromosome"/>
</dbReference>
<feature type="transmembrane region" description="Helical" evidence="1">
    <location>
        <begin position="32"/>
        <end position="55"/>
    </location>
</feature>
<reference evidence="2 3" key="1">
    <citation type="journal article" date="2013" name="Genome Announc.">
        <title>Genome of the haloarchaeon Natronomonas moolapensis, a neutrophilic member of a previously haloalkaliphilic genus.</title>
        <authorList>
            <person name="Dyall-Smith M.L."/>
            <person name="Pfeiffer F."/>
            <person name="Oberwinkler T."/>
            <person name="Klee K."/>
            <person name="Rampp M."/>
            <person name="Palm P."/>
            <person name="Gross K."/>
            <person name="Schuster S.C."/>
            <person name="Oesterhelt D."/>
        </authorList>
    </citation>
    <scope>NUCLEOTIDE SEQUENCE [LARGE SCALE GENOMIC DNA]</scope>
    <source>
        <strain evidence="3">DSM 18674 / JCM 14361 / 8.8.11</strain>
    </source>
</reference>
<dbReference type="KEGG" id="nmo:Nmlp_1261"/>
<keyword evidence="1" id="KW-1133">Transmembrane helix</keyword>
<dbReference type="RefSeq" id="WP_015408319.1">
    <property type="nucleotide sequence ID" value="NC_020388.1"/>
</dbReference>
<evidence type="ECO:0000313" key="3">
    <source>
        <dbReference type="Proteomes" id="UP000011867"/>
    </source>
</evidence>
<organism evidence="2 3">
    <name type="scientific">Natronomonas moolapensis (strain DSM 18674 / CECT 7526 / JCM 14361 / 8.8.11)</name>
    <dbReference type="NCBI Taxonomy" id="268739"/>
    <lineage>
        <taxon>Archaea</taxon>
        <taxon>Methanobacteriati</taxon>
        <taxon>Methanobacteriota</taxon>
        <taxon>Stenosarchaea group</taxon>
        <taxon>Halobacteria</taxon>
        <taxon>Halobacteriales</taxon>
        <taxon>Natronomonadaceae</taxon>
        <taxon>Natronomonas</taxon>
    </lineage>
</organism>
<keyword evidence="1" id="KW-0812">Transmembrane</keyword>